<dbReference type="HOGENOM" id="CLU_025925_2_1_1"/>
<dbReference type="InterPro" id="IPR000310">
    <property type="entry name" value="Orn/Lys/Arg_deCO2ase_major_dom"/>
</dbReference>
<dbReference type="InterPro" id="IPR015424">
    <property type="entry name" value="PyrdxlP-dep_Trfase"/>
</dbReference>
<feature type="domain" description="Orn/Lys/Arg decarboxylases family 1 pyridoxal-P attachment site" evidence="3">
    <location>
        <begin position="73"/>
        <end position="304"/>
    </location>
</feature>
<accession>I7M184</accession>
<dbReference type="SUPFAM" id="SSF53383">
    <property type="entry name" value="PLP-dependent transferases"/>
    <property type="match status" value="1"/>
</dbReference>
<dbReference type="Gene3D" id="3.90.100.10">
    <property type="entry name" value="Orn/Lys/Arg decarboxylase, C-terminal domain"/>
    <property type="match status" value="1"/>
</dbReference>
<evidence type="ECO:0000256" key="2">
    <source>
        <dbReference type="ARBA" id="ARBA00022898"/>
    </source>
</evidence>
<gene>
    <name evidence="4" type="ORF">TTHERM_00267980</name>
</gene>
<name>I7M184_TETTS</name>
<dbReference type="InParanoid" id="I7M184"/>
<dbReference type="Proteomes" id="UP000009168">
    <property type="component" value="Unassembled WGS sequence"/>
</dbReference>
<keyword evidence="2" id="KW-0663">Pyridoxal phosphate</keyword>
<dbReference type="STRING" id="312017.I7M184"/>
<dbReference type="GO" id="GO:0003824">
    <property type="term" value="F:catalytic activity"/>
    <property type="evidence" value="ECO:0007669"/>
    <property type="project" value="InterPro"/>
</dbReference>
<comment type="cofactor">
    <cofactor evidence="1">
        <name>pyridoxal 5'-phosphate</name>
        <dbReference type="ChEBI" id="CHEBI:597326"/>
    </cofactor>
</comment>
<proteinExistence type="predicted"/>
<dbReference type="EMBL" id="GG662703">
    <property type="protein sequence ID" value="EAR95688.1"/>
    <property type="molecule type" value="Genomic_DNA"/>
</dbReference>
<dbReference type="Gene3D" id="3.40.640.10">
    <property type="entry name" value="Type I PLP-dependent aspartate aminotransferase-like (Major domain)"/>
    <property type="match status" value="1"/>
</dbReference>
<dbReference type="AlphaFoldDB" id="I7M184"/>
<dbReference type="GeneID" id="7831738"/>
<dbReference type="Pfam" id="PF01276">
    <property type="entry name" value="OKR_DC_1"/>
    <property type="match status" value="1"/>
</dbReference>
<dbReference type="OrthoDB" id="5978656at2759"/>
<dbReference type="InterPro" id="IPR052357">
    <property type="entry name" value="Orn_Lys_Arg_decarboxylase-I"/>
</dbReference>
<dbReference type="PANTHER" id="PTHR43277:SF4">
    <property type="entry name" value="ARGININE DECARBOXYLASE"/>
    <property type="match status" value="1"/>
</dbReference>
<dbReference type="eggNOG" id="ENOG502QWPE">
    <property type="taxonomic scope" value="Eukaryota"/>
</dbReference>
<reference evidence="5" key="1">
    <citation type="journal article" date="2006" name="PLoS Biol.">
        <title>Macronuclear genome sequence of the ciliate Tetrahymena thermophila, a model eukaryote.</title>
        <authorList>
            <person name="Eisen J.A."/>
            <person name="Coyne R.S."/>
            <person name="Wu M."/>
            <person name="Wu D."/>
            <person name="Thiagarajan M."/>
            <person name="Wortman J.R."/>
            <person name="Badger J.H."/>
            <person name="Ren Q."/>
            <person name="Amedeo P."/>
            <person name="Jones K.M."/>
            <person name="Tallon L.J."/>
            <person name="Delcher A.L."/>
            <person name="Salzberg S.L."/>
            <person name="Silva J.C."/>
            <person name="Haas B.J."/>
            <person name="Majoros W.H."/>
            <person name="Farzad M."/>
            <person name="Carlton J.M."/>
            <person name="Smith R.K. Jr."/>
            <person name="Garg J."/>
            <person name="Pearlman R.E."/>
            <person name="Karrer K.M."/>
            <person name="Sun L."/>
            <person name="Manning G."/>
            <person name="Elde N.C."/>
            <person name="Turkewitz A.P."/>
            <person name="Asai D.J."/>
            <person name="Wilkes D.E."/>
            <person name="Wang Y."/>
            <person name="Cai H."/>
            <person name="Collins K."/>
            <person name="Stewart B.A."/>
            <person name="Lee S.R."/>
            <person name="Wilamowska K."/>
            <person name="Weinberg Z."/>
            <person name="Ruzzo W.L."/>
            <person name="Wloga D."/>
            <person name="Gaertig J."/>
            <person name="Frankel J."/>
            <person name="Tsao C.-C."/>
            <person name="Gorovsky M.A."/>
            <person name="Keeling P.J."/>
            <person name="Waller R.F."/>
            <person name="Patron N.J."/>
            <person name="Cherry J.M."/>
            <person name="Stover N.A."/>
            <person name="Krieger C.J."/>
            <person name="del Toro C."/>
            <person name="Ryder H.F."/>
            <person name="Williamson S.C."/>
            <person name="Barbeau R.A."/>
            <person name="Hamilton E.P."/>
            <person name="Orias E."/>
        </authorList>
    </citation>
    <scope>NUCLEOTIDE SEQUENCE [LARGE SCALE GENOMIC DNA]</scope>
    <source>
        <strain evidence="5">SB210</strain>
    </source>
</reference>
<dbReference type="RefSeq" id="XP_001015933.1">
    <property type="nucleotide sequence ID" value="XM_001015933.1"/>
</dbReference>
<dbReference type="KEGG" id="tet:TTHERM_00267980"/>
<organism evidence="4 5">
    <name type="scientific">Tetrahymena thermophila (strain SB210)</name>
    <dbReference type="NCBI Taxonomy" id="312017"/>
    <lineage>
        <taxon>Eukaryota</taxon>
        <taxon>Sar</taxon>
        <taxon>Alveolata</taxon>
        <taxon>Ciliophora</taxon>
        <taxon>Intramacronucleata</taxon>
        <taxon>Oligohymenophorea</taxon>
        <taxon>Hymenostomatida</taxon>
        <taxon>Tetrahymenina</taxon>
        <taxon>Tetrahymenidae</taxon>
        <taxon>Tetrahymena</taxon>
    </lineage>
</organism>
<evidence type="ECO:0000313" key="4">
    <source>
        <dbReference type="EMBL" id="EAR95688.1"/>
    </source>
</evidence>
<dbReference type="InterPro" id="IPR015421">
    <property type="entry name" value="PyrdxlP-dep_Trfase_major"/>
</dbReference>
<evidence type="ECO:0000259" key="3">
    <source>
        <dbReference type="Pfam" id="PF01276"/>
    </source>
</evidence>
<keyword evidence="5" id="KW-1185">Reference proteome</keyword>
<evidence type="ECO:0000256" key="1">
    <source>
        <dbReference type="ARBA" id="ARBA00001933"/>
    </source>
</evidence>
<evidence type="ECO:0000313" key="5">
    <source>
        <dbReference type="Proteomes" id="UP000009168"/>
    </source>
</evidence>
<sequence length="468" mass="52828">MKNKKQIFEAIEEFIQSDPTQFEISYHNGRTISQPRLNKLIQTHGFKKVDSAWACMQNIAGLEFSGSRIGDLGEVFHQTFNSKLSLFVQNGSSMGNQVVALTLAHKKVLIQANSHVSVYTGLSLSNAEIVLLEPEFNQEYGIHMAVTADQIQQAIQQHPDIYAVLLTSPSYEGLFADYQKIRDVIGSRYLIVDEAHGAIHYFNKSDKRTALSSGADITVSSMHKSLGSLVATSLINVAADSKFPTKKILDAYYTFATTSPNLILLASVYDAILELNENGEQYLQNSIQRNNQFRNEIEKLDNIIIDSFDQSQKDPLKTIFGIKNVHGYQLAKILLDKYNIWVEKCNSISVIVNIHINTDDANIEKLIKAVREISKKYEHKTQYDQSTNQELIYVELTKKRKILTPLTKVMSSDKEERKIQDCIGRISGNLQYTCPPGYPVLVFGEEISKEHVQILGKNFLVEVLVEDQ</sequence>
<protein>
    <submittedName>
        <fullName evidence="4">Orn/lys/arg decarboxylase</fullName>
    </submittedName>
</protein>
<dbReference type="OMA" id="ADICILS"/>
<dbReference type="PANTHER" id="PTHR43277">
    <property type="entry name" value="ARGININE DECARBOXYLASE"/>
    <property type="match status" value="1"/>
</dbReference>